<keyword evidence="1" id="KW-1133">Transmembrane helix</keyword>
<name>A0A238XST8_9BACT</name>
<keyword evidence="1" id="KW-0812">Transmembrane</keyword>
<keyword evidence="3" id="KW-1185">Reference proteome</keyword>
<dbReference type="RefSeq" id="WP_089271158.1">
    <property type="nucleotide sequence ID" value="NZ_FZOC01000001.1"/>
</dbReference>
<evidence type="ECO:0008006" key="4">
    <source>
        <dbReference type="Google" id="ProtNLM"/>
    </source>
</evidence>
<protein>
    <recommendedName>
        <fullName evidence="4">DUF2802 domain-containing protein</fullName>
    </recommendedName>
</protein>
<dbReference type="AlphaFoldDB" id="A0A238XST8"/>
<accession>A0A238XST8</accession>
<sequence length="139" mass="15866">MQISALLLLALTITELMLLFVVIAFYLRLRKSEALIARMQTKQEEFLVKLRANAQLEQELVDSFERRQNELARLDTQLTERVVALNKLLKQADEYARSPQFLRQVILTGHRQGKSIKELSKATGIGVDEVELIIDQAGT</sequence>
<keyword evidence="1" id="KW-0472">Membrane</keyword>
<dbReference type="EMBL" id="FZOC01000001">
    <property type="protein sequence ID" value="SNR61780.1"/>
    <property type="molecule type" value="Genomic_DNA"/>
</dbReference>
<gene>
    <name evidence="2" type="ORF">SAMN04488503_0391</name>
</gene>
<evidence type="ECO:0000313" key="3">
    <source>
        <dbReference type="Proteomes" id="UP000198324"/>
    </source>
</evidence>
<reference evidence="2 3" key="1">
    <citation type="submission" date="2017-06" db="EMBL/GenBank/DDBJ databases">
        <authorList>
            <person name="Kim H.J."/>
            <person name="Triplett B.A."/>
        </authorList>
    </citation>
    <scope>NUCLEOTIDE SEQUENCE [LARGE SCALE GENOMIC DNA]</scope>
    <source>
        <strain evidence="2 3">DSM 13116</strain>
    </source>
</reference>
<evidence type="ECO:0000256" key="1">
    <source>
        <dbReference type="SAM" id="Phobius"/>
    </source>
</evidence>
<evidence type="ECO:0000313" key="2">
    <source>
        <dbReference type="EMBL" id="SNR61780.1"/>
    </source>
</evidence>
<proteinExistence type="predicted"/>
<dbReference type="OrthoDB" id="5471239at2"/>
<organism evidence="2 3">
    <name type="scientific">Humidesulfovibrio mexicanus</name>
    <dbReference type="NCBI Taxonomy" id="147047"/>
    <lineage>
        <taxon>Bacteria</taxon>
        <taxon>Pseudomonadati</taxon>
        <taxon>Thermodesulfobacteriota</taxon>
        <taxon>Desulfovibrionia</taxon>
        <taxon>Desulfovibrionales</taxon>
        <taxon>Desulfovibrionaceae</taxon>
        <taxon>Humidesulfovibrio</taxon>
    </lineage>
</organism>
<feature type="transmembrane region" description="Helical" evidence="1">
    <location>
        <begin position="6"/>
        <end position="29"/>
    </location>
</feature>
<dbReference type="Proteomes" id="UP000198324">
    <property type="component" value="Unassembled WGS sequence"/>
</dbReference>